<dbReference type="PANTHER" id="PTHR46098">
    <property type="entry name" value="TRNA (CYTOSINE(38)-C(5))-METHYLTRANSFERASE"/>
    <property type="match status" value="1"/>
</dbReference>
<reference evidence="9 10" key="1">
    <citation type="submission" date="2010-03" db="EMBL/GenBank/DDBJ databases">
        <authorList>
            <consortium name="The Broad Institute Genome Sequencing Platform"/>
            <person name="Ward D."/>
            <person name="Earl A."/>
            <person name="Feldgarden M."/>
            <person name="Gevers D."/>
            <person name="Young S."/>
            <person name="Zeng Q."/>
            <person name="Koehrsen M."/>
            <person name="Alvarado L."/>
            <person name="Berlin A.M."/>
            <person name="Borenstein D."/>
            <person name="Chapman S.B."/>
            <person name="Chen Z."/>
            <person name="Engels R."/>
            <person name="Freedman E."/>
            <person name="Gellesch M."/>
            <person name="Goldberg J."/>
            <person name="Griggs A."/>
            <person name="Gujja S."/>
            <person name="Heilman E.R."/>
            <person name="Heiman D.I."/>
            <person name="Hepburn T.A."/>
            <person name="Howarth C."/>
            <person name="Jen D."/>
            <person name="Larson L."/>
            <person name="Mehta T."/>
            <person name="Park D."/>
            <person name="Pearson M."/>
            <person name="Richards J."/>
            <person name="Roberts A."/>
            <person name="Saif S."/>
            <person name="Shea T.D."/>
            <person name="Shenoy N."/>
            <person name="Sisk P."/>
            <person name="Stolte C."/>
            <person name="Sykes S.N."/>
            <person name="Walk T."/>
            <person name="White J."/>
            <person name="Yandava C."/>
            <person name="Izard J."/>
            <person name="Baranova O.V."/>
            <person name="Blanton J.M."/>
            <person name="Tanner A.C."/>
            <person name="Dewhirst F."/>
            <person name="Haas B."/>
            <person name="Nusbaum C."/>
            <person name="Birren B."/>
        </authorList>
    </citation>
    <scope>NUCLEOTIDE SEQUENCE [LARGE SCALE GENOMIC DNA]</scope>
    <source>
        <strain evidence="9 10">ATCC 29453</strain>
    </source>
</reference>
<keyword evidence="10" id="KW-1185">Reference proteome</keyword>
<proteinExistence type="inferred from homology"/>
<comment type="similarity">
    <text evidence="6 7">Belongs to the class I-like SAM-binding methyltransferase superfamily. C5-methyltransferase family.</text>
</comment>
<dbReference type="eggNOG" id="COG0270">
    <property type="taxonomic scope" value="Bacteria"/>
</dbReference>
<dbReference type="PROSITE" id="PS00094">
    <property type="entry name" value="C5_MTASE_1"/>
    <property type="match status" value="1"/>
</dbReference>
<sequence length="339" mass="38188">MYQSCSAQLELDFAPMGSLNIPHKLKAIDLFAGVGGIRTGFQQAFGERIEFVFSSEIDKFARQTYAANYHEIPYGDITQIQAHEVPTHDIILAGFPCQAFSVAGLRKGFADTRGTLFFDVARIAEYHKPKILFLENVKGFKNHDKGNTFATVKLTLEQLGYRVYADVLNAKNFGVPQNRERIYIVAIRNDFNPTFNLDFDKLKNTKVNCQVGDILQNQVDEKYTISDKLWAGHQRRKAEHIEKGNGFGYSLFNAQSPYTSTISARYYKDGSEILIEQNGKNPRKLTPREASLLQGFPSDFVIPVSDVQAYKQFGNSVAVPVIKALAQEIYMGLFQNEIA</sequence>
<dbReference type="InterPro" id="IPR050750">
    <property type="entry name" value="C5-MTase"/>
</dbReference>
<dbReference type="PROSITE" id="PS00095">
    <property type="entry name" value="C5_MTASE_2"/>
    <property type="match status" value="1"/>
</dbReference>
<evidence type="ECO:0000313" key="9">
    <source>
        <dbReference type="EMBL" id="EFG32046.2"/>
    </source>
</evidence>
<dbReference type="PROSITE" id="PS51679">
    <property type="entry name" value="SAM_MT_C5"/>
    <property type="match status" value="1"/>
</dbReference>
<comment type="catalytic activity">
    <reaction evidence="5 8">
        <text>a 2'-deoxycytidine in DNA + S-adenosyl-L-methionine = a 5-methyl-2'-deoxycytidine in DNA + S-adenosyl-L-homocysteine + H(+)</text>
        <dbReference type="Rhea" id="RHEA:13681"/>
        <dbReference type="Rhea" id="RHEA-COMP:11369"/>
        <dbReference type="Rhea" id="RHEA-COMP:11370"/>
        <dbReference type="ChEBI" id="CHEBI:15378"/>
        <dbReference type="ChEBI" id="CHEBI:57856"/>
        <dbReference type="ChEBI" id="CHEBI:59789"/>
        <dbReference type="ChEBI" id="CHEBI:85452"/>
        <dbReference type="ChEBI" id="CHEBI:85454"/>
        <dbReference type="EC" id="2.1.1.37"/>
    </reaction>
</comment>
<evidence type="ECO:0000256" key="6">
    <source>
        <dbReference type="PROSITE-ProRule" id="PRU01016"/>
    </source>
</evidence>
<dbReference type="PRINTS" id="PR00105">
    <property type="entry name" value="C5METTRFRASE"/>
</dbReference>
<dbReference type="Proteomes" id="UP000017813">
    <property type="component" value="Unassembled WGS sequence"/>
</dbReference>
<evidence type="ECO:0000256" key="1">
    <source>
        <dbReference type="ARBA" id="ARBA00022603"/>
    </source>
</evidence>
<dbReference type="GO" id="GO:0009307">
    <property type="term" value="P:DNA restriction-modification system"/>
    <property type="evidence" value="ECO:0007669"/>
    <property type="project" value="UniProtKB-KW"/>
</dbReference>
<dbReference type="SUPFAM" id="SSF53335">
    <property type="entry name" value="S-adenosyl-L-methionine-dependent methyltransferases"/>
    <property type="match status" value="1"/>
</dbReference>
<dbReference type="GO" id="GO:0003886">
    <property type="term" value="F:DNA (cytosine-5-)-methyltransferase activity"/>
    <property type="evidence" value="ECO:0007669"/>
    <property type="project" value="UniProtKB-EC"/>
</dbReference>
<organism evidence="9 10">
    <name type="scientific">Simonsiella muelleri ATCC 29453</name>
    <dbReference type="NCBI Taxonomy" id="641147"/>
    <lineage>
        <taxon>Bacteria</taxon>
        <taxon>Pseudomonadati</taxon>
        <taxon>Pseudomonadota</taxon>
        <taxon>Betaproteobacteria</taxon>
        <taxon>Neisseriales</taxon>
        <taxon>Neisseriaceae</taxon>
        <taxon>Simonsiella</taxon>
    </lineage>
</organism>
<dbReference type="Pfam" id="PF00145">
    <property type="entry name" value="DNA_methylase"/>
    <property type="match status" value="1"/>
</dbReference>
<dbReference type="EMBL" id="ADCY02000051">
    <property type="protein sequence ID" value="EFG32046.2"/>
    <property type="molecule type" value="Genomic_DNA"/>
</dbReference>
<evidence type="ECO:0000256" key="3">
    <source>
        <dbReference type="ARBA" id="ARBA00022691"/>
    </source>
</evidence>
<accession>V9H6V7</accession>
<reference evidence="9 10" key="2">
    <citation type="submission" date="2011-10" db="EMBL/GenBank/DDBJ databases">
        <title>The Genome Sequence of Simonsiella muelleri ATCC 29453.</title>
        <authorList>
            <consortium name="The Broad Institute Genome Sequencing Platform"/>
            <consortium name="The Broad Institute Genome Sequencing Center for Infectious Disease"/>
            <person name="Earl A."/>
            <person name="Ward D."/>
            <person name="Feldgarden M."/>
            <person name="Gevers D."/>
            <person name="Izard J."/>
            <person name="Baranova O.V."/>
            <person name="Blanton J.M."/>
            <person name="Tanner A.C."/>
            <person name="Dewhirst F."/>
            <person name="Young S.K."/>
            <person name="Zeng Q."/>
            <person name="Gargeya S."/>
            <person name="Fitzgerald M."/>
            <person name="Haas B."/>
            <person name="Abouelleil A."/>
            <person name="Alvarado L."/>
            <person name="Arachchi H.M."/>
            <person name="Berlin A."/>
            <person name="Brown A."/>
            <person name="Chapman S.B."/>
            <person name="Chen Z."/>
            <person name="Dunbar C."/>
            <person name="Freedman E."/>
            <person name="Gearin G."/>
            <person name="Goldberg J."/>
            <person name="Griggs A."/>
            <person name="Gujja S."/>
            <person name="Heiman D."/>
            <person name="Howarth C."/>
            <person name="Larson L."/>
            <person name="Lui A."/>
            <person name="MacDonald P.J.P."/>
            <person name="Montmayeur A."/>
            <person name="Murphy C."/>
            <person name="Neiman D."/>
            <person name="Pearson M."/>
            <person name="Priest M."/>
            <person name="Roberts A."/>
            <person name="Saif S."/>
            <person name="Shea T."/>
            <person name="Shenoy N."/>
            <person name="Sisk P."/>
            <person name="Stolte C."/>
            <person name="Sykes S."/>
            <person name="Wortman J."/>
            <person name="Nusbaum C."/>
            <person name="Birren B."/>
        </authorList>
    </citation>
    <scope>NUCLEOTIDE SEQUENCE [LARGE SCALE GENOMIC DNA]</scope>
    <source>
        <strain evidence="9 10">ATCC 29453</strain>
    </source>
</reference>
<dbReference type="InterPro" id="IPR001525">
    <property type="entry name" value="C5_MeTfrase"/>
</dbReference>
<dbReference type="AlphaFoldDB" id="V9H6V7"/>
<keyword evidence="2 6" id="KW-0808">Transferase</keyword>
<dbReference type="STRING" id="641147.HMPREF9021_00451"/>
<dbReference type="InterPro" id="IPR018117">
    <property type="entry name" value="C5_DNA_meth_AS"/>
</dbReference>
<dbReference type="Gene3D" id="3.90.120.30">
    <property type="match status" value="1"/>
</dbReference>
<dbReference type="NCBIfam" id="TIGR00675">
    <property type="entry name" value="dcm"/>
    <property type="match status" value="1"/>
</dbReference>
<keyword evidence="1 6" id="KW-0489">Methyltransferase</keyword>
<keyword evidence="4" id="KW-0680">Restriction system</keyword>
<keyword evidence="3 6" id="KW-0949">S-adenosyl-L-methionine</keyword>
<dbReference type="PANTHER" id="PTHR46098:SF1">
    <property type="entry name" value="TRNA (CYTOSINE(38)-C(5))-METHYLTRANSFERASE"/>
    <property type="match status" value="1"/>
</dbReference>
<protein>
    <recommendedName>
        <fullName evidence="8">Cytosine-specific methyltransferase</fullName>
        <ecNumber evidence="8">2.1.1.37</ecNumber>
    </recommendedName>
</protein>
<dbReference type="REBASE" id="41937">
    <property type="entry name" value="M.Smu29453ORF451P"/>
</dbReference>
<dbReference type="InterPro" id="IPR031303">
    <property type="entry name" value="C5_meth_CS"/>
</dbReference>
<dbReference type="HOGENOM" id="CLU_006958_0_1_4"/>
<evidence type="ECO:0000313" key="10">
    <source>
        <dbReference type="Proteomes" id="UP000017813"/>
    </source>
</evidence>
<evidence type="ECO:0000256" key="5">
    <source>
        <dbReference type="ARBA" id="ARBA00047422"/>
    </source>
</evidence>
<dbReference type="Gene3D" id="3.40.50.150">
    <property type="entry name" value="Vaccinia Virus protein VP39"/>
    <property type="match status" value="1"/>
</dbReference>
<dbReference type="CDD" id="cd00315">
    <property type="entry name" value="Cyt_C5_DNA_methylase"/>
    <property type="match status" value="1"/>
</dbReference>
<dbReference type="InterPro" id="IPR029063">
    <property type="entry name" value="SAM-dependent_MTases_sf"/>
</dbReference>
<dbReference type="GO" id="GO:0032259">
    <property type="term" value="P:methylation"/>
    <property type="evidence" value="ECO:0007669"/>
    <property type="project" value="UniProtKB-KW"/>
</dbReference>
<evidence type="ECO:0000256" key="8">
    <source>
        <dbReference type="RuleBase" id="RU000417"/>
    </source>
</evidence>
<comment type="caution">
    <text evidence="9">The sequence shown here is derived from an EMBL/GenBank/DDBJ whole genome shotgun (WGS) entry which is preliminary data.</text>
</comment>
<evidence type="ECO:0000256" key="2">
    <source>
        <dbReference type="ARBA" id="ARBA00022679"/>
    </source>
</evidence>
<dbReference type="EC" id="2.1.1.37" evidence="8"/>
<feature type="active site" evidence="6">
    <location>
        <position position="97"/>
    </location>
</feature>
<gene>
    <name evidence="9" type="ORF">HMPREF9021_00451</name>
</gene>
<evidence type="ECO:0000256" key="4">
    <source>
        <dbReference type="ARBA" id="ARBA00022747"/>
    </source>
</evidence>
<name>V9H6V7_9NEIS</name>
<evidence type="ECO:0000256" key="7">
    <source>
        <dbReference type="RuleBase" id="RU000416"/>
    </source>
</evidence>